<feature type="domain" description="Helicase ATP-binding" evidence="13">
    <location>
        <begin position="289"/>
        <end position="455"/>
    </location>
</feature>
<dbReference type="Gene3D" id="3.40.1440.60">
    <property type="entry name" value="PriA, 3(prime) DNA-binding domain"/>
    <property type="match status" value="1"/>
</dbReference>
<keyword evidence="4 12" id="KW-0547">Nucleotide-binding</keyword>
<comment type="catalytic activity">
    <reaction evidence="12">
        <text>Couples ATP hydrolysis with the unwinding of duplex DNA by translocating in the 3'-5' direction.</text>
        <dbReference type="EC" id="5.6.2.4"/>
    </reaction>
</comment>
<dbReference type="Pfam" id="PF17764">
    <property type="entry name" value="PriA_3primeBD"/>
    <property type="match status" value="1"/>
</dbReference>
<feature type="binding site" evidence="12">
    <location>
        <position position="555"/>
    </location>
    <ligand>
        <name>Zn(2+)</name>
        <dbReference type="ChEBI" id="CHEBI:29105"/>
        <label>2</label>
    </ligand>
</feature>
<evidence type="ECO:0000313" key="15">
    <source>
        <dbReference type="EMBL" id="NMD99751.1"/>
    </source>
</evidence>
<evidence type="ECO:0000256" key="1">
    <source>
        <dbReference type="ARBA" id="ARBA00022515"/>
    </source>
</evidence>
<keyword evidence="2 12" id="KW-0235">DNA replication</keyword>
<proteinExistence type="inferred from homology"/>
<dbReference type="InterPro" id="IPR011545">
    <property type="entry name" value="DEAD/DEAH_box_helicase_dom"/>
</dbReference>
<evidence type="ECO:0000256" key="8">
    <source>
        <dbReference type="ARBA" id="ARBA00022840"/>
    </source>
</evidence>
<dbReference type="RefSeq" id="WP_170077974.1">
    <property type="nucleotide sequence ID" value="NZ_JABAFA010000053.1"/>
</dbReference>
<dbReference type="GO" id="GO:0006269">
    <property type="term" value="P:DNA replication, synthesis of primer"/>
    <property type="evidence" value="ECO:0007669"/>
    <property type="project" value="UniProtKB-KW"/>
</dbReference>
<keyword evidence="5 12" id="KW-0378">Hydrolase</keyword>
<dbReference type="SUPFAM" id="SSF52540">
    <property type="entry name" value="P-loop containing nucleoside triphosphate hydrolases"/>
    <property type="match status" value="2"/>
</dbReference>
<evidence type="ECO:0000256" key="6">
    <source>
        <dbReference type="ARBA" id="ARBA00022806"/>
    </source>
</evidence>
<comment type="catalytic activity">
    <reaction evidence="11 12">
        <text>ATP + H2O = ADP + phosphate + H(+)</text>
        <dbReference type="Rhea" id="RHEA:13065"/>
        <dbReference type="ChEBI" id="CHEBI:15377"/>
        <dbReference type="ChEBI" id="CHEBI:15378"/>
        <dbReference type="ChEBI" id="CHEBI:30616"/>
        <dbReference type="ChEBI" id="CHEBI:43474"/>
        <dbReference type="ChEBI" id="CHEBI:456216"/>
        <dbReference type="EC" id="5.6.2.4"/>
    </reaction>
</comment>
<dbReference type="GO" id="GO:0006270">
    <property type="term" value="P:DNA replication initiation"/>
    <property type="evidence" value="ECO:0007669"/>
    <property type="project" value="TreeGrafter"/>
</dbReference>
<dbReference type="InterPro" id="IPR042115">
    <property type="entry name" value="PriA_3primeBD_sf"/>
</dbReference>
<dbReference type="InterPro" id="IPR014001">
    <property type="entry name" value="Helicase_ATP-bd"/>
</dbReference>
<dbReference type="NCBIfam" id="TIGR00595">
    <property type="entry name" value="priA"/>
    <property type="match status" value="1"/>
</dbReference>
<keyword evidence="1 12" id="KW-0639">Primosome</keyword>
<keyword evidence="9 12" id="KW-0238">DNA-binding</keyword>
<dbReference type="InterPro" id="IPR001650">
    <property type="entry name" value="Helicase_C-like"/>
</dbReference>
<dbReference type="SMART" id="SM00490">
    <property type="entry name" value="HELICc"/>
    <property type="match status" value="1"/>
</dbReference>
<feature type="binding site" evidence="12">
    <location>
        <position position="520"/>
    </location>
    <ligand>
        <name>Zn(2+)</name>
        <dbReference type="ChEBI" id="CHEBI:29105"/>
        <label>1</label>
    </ligand>
</feature>
<dbReference type="InterPro" id="IPR041236">
    <property type="entry name" value="PriA_C"/>
</dbReference>
<dbReference type="Gene3D" id="3.40.50.300">
    <property type="entry name" value="P-loop containing nucleotide triphosphate hydrolases"/>
    <property type="match status" value="2"/>
</dbReference>
<dbReference type="GO" id="GO:0005524">
    <property type="term" value="F:ATP binding"/>
    <property type="evidence" value="ECO:0007669"/>
    <property type="project" value="UniProtKB-UniRule"/>
</dbReference>
<keyword evidence="16" id="KW-1185">Reference proteome</keyword>
<evidence type="ECO:0000313" key="16">
    <source>
        <dbReference type="Proteomes" id="UP000543804"/>
    </source>
</evidence>
<dbReference type="PANTHER" id="PTHR30580:SF0">
    <property type="entry name" value="PRIMOSOMAL PROTEIN N"/>
    <property type="match status" value="1"/>
</dbReference>
<evidence type="ECO:0000256" key="11">
    <source>
        <dbReference type="ARBA" id="ARBA00048988"/>
    </source>
</evidence>
<dbReference type="HAMAP" id="MF_00983">
    <property type="entry name" value="PriA"/>
    <property type="match status" value="1"/>
</dbReference>
<dbReference type="AlphaFoldDB" id="A0A848BFG3"/>
<comment type="caution">
    <text evidence="15">The sequence shown here is derived from an EMBL/GenBank/DDBJ whole genome shotgun (WGS) entry which is preliminary data.</text>
</comment>
<dbReference type="Pfam" id="PF00270">
    <property type="entry name" value="DEAD"/>
    <property type="match status" value="1"/>
</dbReference>
<dbReference type="InterPro" id="IPR041222">
    <property type="entry name" value="PriA_3primeBD"/>
</dbReference>
<organism evidence="15 16">
    <name type="scientific">Selenomonas bovis</name>
    <dbReference type="NCBI Taxonomy" id="416586"/>
    <lineage>
        <taxon>Bacteria</taxon>
        <taxon>Bacillati</taxon>
        <taxon>Bacillota</taxon>
        <taxon>Negativicutes</taxon>
        <taxon>Selenomonadales</taxon>
        <taxon>Selenomonadaceae</taxon>
        <taxon>Selenomonas</taxon>
    </lineage>
</organism>
<dbReference type="GO" id="GO:0003677">
    <property type="term" value="F:DNA binding"/>
    <property type="evidence" value="ECO:0007669"/>
    <property type="project" value="UniProtKB-UniRule"/>
</dbReference>
<dbReference type="Pfam" id="PF00271">
    <property type="entry name" value="Helicase_C"/>
    <property type="match status" value="1"/>
</dbReference>
<dbReference type="PROSITE" id="PS51194">
    <property type="entry name" value="HELICASE_CTER"/>
    <property type="match status" value="1"/>
</dbReference>
<comment type="cofactor">
    <cofactor evidence="12">
        <name>Zn(2+)</name>
        <dbReference type="ChEBI" id="CHEBI:29105"/>
    </cofactor>
    <text evidence="12">Binds 2 zinc ions per subunit.</text>
</comment>
<dbReference type="Pfam" id="PF18074">
    <property type="entry name" value="PriA_C"/>
    <property type="match status" value="1"/>
</dbReference>
<comment type="similarity">
    <text evidence="12">Belongs to the helicase family. PriA subfamily.</text>
</comment>
<dbReference type="InterPro" id="IPR027417">
    <property type="entry name" value="P-loop_NTPase"/>
</dbReference>
<evidence type="ECO:0000256" key="4">
    <source>
        <dbReference type="ARBA" id="ARBA00022741"/>
    </source>
</evidence>
<evidence type="ECO:0000256" key="9">
    <source>
        <dbReference type="ARBA" id="ARBA00023125"/>
    </source>
</evidence>
<evidence type="ECO:0000256" key="7">
    <source>
        <dbReference type="ARBA" id="ARBA00022833"/>
    </source>
</evidence>
<comment type="function">
    <text evidence="12">Initiates the restart of stalled replication forks, which reloads the replicative helicase on sites other than the origin of replication. Recognizes and binds to abandoned replication forks and remodels them to uncover a helicase loading site. Promotes assembly of the primosome at these replication forks.</text>
</comment>
<dbReference type="Proteomes" id="UP000543804">
    <property type="component" value="Unassembled WGS sequence"/>
</dbReference>
<feature type="binding site" evidence="12">
    <location>
        <position position="568"/>
    </location>
    <ligand>
        <name>Zn(2+)</name>
        <dbReference type="ChEBI" id="CHEBI:29105"/>
        <label>1</label>
    </ligand>
</feature>
<evidence type="ECO:0000259" key="13">
    <source>
        <dbReference type="PROSITE" id="PS51192"/>
    </source>
</evidence>
<keyword evidence="6 12" id="KW-0347">Helicase</keyword>
<dbReference type="GO" id="GO:1990077">
    <property type="term" value="C:primosome complex"/>
    <property type="evidence" value="ECO:0007669"/>
    <property type="project" value="UniProtKB-UniRule"/>
</dbReference>
<dbReference type="InterPro" id="IPR005259">
    <property type="entry name" value="PriA"/>
</dbReference>
<evidence type="ECO:0000256" key="5">
    <source>
        <dbReference type="ARBA" id="ARBA00022801"/>
    </source>
</evidence>
<dbReference type="GO" id="GO:0043138">
    <property type="term" value="F:3'-5' DNA helicase activity"/>
    <property type="evidence" value="ECO:0007669"/>
    <property type="project" value="UniProtKB-EC"/>
</dbReference>
<dbReference type="PANTHER" id="PTHR30580">
    <property type="entry name" value="PRIMOSOMAL PROTEIN N"/>
    <property type="match status" value="1"/>
</dbReference>
<feature type="domain" description="Helicase C-terminal" evidence="14">
    <location>
        <begin position="560"/>
        <end position="732"/>
    </location>
</feature>
<feature type="binding site" evidence="12">
    <location>
        <position position="526"/>
    </location>
    <ligand>
        <name>Zn(2+)</name>
        <dbReference type="ChEBI" id="CHEBI:29105"/>
        <label>2</label>
    </ligand>
</feature>
<keyword evidence="8 12" id="KW-0067">ATP-binding</keyword>
<evidence type="ECO:0000256" key="12">
    <source>
        <dbReference type="HAMAP-Rule" id="MF_00983"/>
    </source>
</evidence>
<dbReference type="EMBL" id="JABAFA010000053">
    <property type="protein sequence ID" value="NMD99751.1"/>
    <property type="molecule type" value="Genomic_DNA"/>
</dbReference>
<evidence type="ECO:0000256" key="3">
    <source>
        <dbReference type="ARBA" id="ARBA00022723"/>
    </source>
</evidence>
<dbReference type="EC" id="5.6.2.4" evidence="12"/>
<feature type="binding site" evidence="12">
    <location>
        <position position="529"/>
    </location>
    <ligand>
        <name>Zn(2+)</name>
        <dbReference type="ChEBI" id="CHEBI:29105"/>
        <label>2</label>
    </ligand>
</feature>
<evidence type="ECO:0000256" key="2">
    <source>
        <dbReference type="ARBA" id="ARBA00022705"/>
    </source>
</evidence>
<dbReference type="GO" id="GO:0006302">
    <property type="term" value="P:double-strand break repair"/>
    <property type="evidence" value="ECO:0007669"/>
    <property type="project" value="InterPro"/>
</dbReference>
<reference evidence="15 16" key="1">
    <citation type="submission" date="2020-04" db="EMBL/GenBank/DDBJ databases">
        <authorList>
            <person name="Hitch T.C.A."/>
            <person name="Wylensek D."/>
            <person name="Clavel T."/>
        </authorList>
    </citation>
    <scope>NUCLEOTIDE SEQUENCE [LARGE SCALE GENOMIC DNA]</scope>
    <source>
        <strain evidence="15 16">PG-130-P53-12</strain>
    </source>
</reference>
<dbReference type="GO" id="GO:0016787">
    <property type="term" value="F:hydrolase activity"/>
    <property type="evidence" value="ECO:0007669"/>
    <property type="project" value="UniProtKB-KW"/>
</dbReference>
<protein>
    <recommendedName>
        <fullName evidence="12">Replication restart protein PriA</fullName>
    </recommendedName>
    <alternativeName>
        <fullName evidence="12">ATP-dependent DNA helicase PriA</fullName>
        <ecNumber evidence="12">5.6.2.4</ecNumber>
    </alternativeName>
    <alternativeName>
        <fullName evidence="12">DNA 3'-5' helicase PriA</fullName>
    </alternativeName>
</protein>
<dbReference type="PROSITE" id="PS51192">
    <property type="entry name" value="HELICASE_ATP_BIND_1"/>
    <property type="match status" value="1"/>
</dbReference>
<dbReference type="SMART" id="SM00487">
    <property type="entry name" value="DEXDc"/>
    <property type="match status" value="1"/>
</dbReference>
<keyword evidence="7 12" id="KW-0862">Zinc</keyword>
<feature type="binding site" evidence="12">
    <location>
        <position position="517"/>
    </location>
    <ligand>
        <name>Zn(2+)</name>
        <dbReference type="ChEBI" id="CHEBI:29105"/>
        <label>1</label>
    </ligand>
</feature>
<evidence type="ECO:0000259" key="14">
    <source>
        <dbReference type="PROSITE" id="PS51194"/>
    </source>
</evidence>
<dbReference type="GO" id="GO:0008270">
    <property type="term" value="F:zinc ion binding"/>
    <property type="evidence" value="ECO:0007669"/>
    <property type="project" value="UniProtKB-UniRule"/>
</dbReference>
<feature type="binding site" evidence="12">
    <location>
        <position position="552"/>
    </location>
    <ligand>
        <name>Zn(2+)</name>
        <dbReference type="ChEBI" id="CHEBI:29105"/>
        <label>2</label>
    </ligand>
</feature>
<evidence type="ECO:0000256" key="10">
    <source>
        <dbReference type="ARBA" id="ARBA00023235"/>
    </source>
</evidence>
<dbReference type="FunFam" id="3.40.50.300:FF:000489">
    <property type="entry name" value="Primosome assembly protein PriA"/>
    <property type="match status" value="1"/>
</dbReference>
<gene>
    <name evidence="12 15" type="primary">priA</name>
    <name evidence="15" type="ORF">HF878_09845</name>
</gene>
<comment type="subunit">
    <text evidence="12">Component of the replication restart primosome.</text>
</comment>
<keyword evidence="10 12" id="KW-0413">Isomerase</keyword>
<feature type="binding site" evidence="12">
    <location>
        <position position="565"/>
    </location>
    <ligand>
        <name>Zn(2+)</name>
        <dbReference type="ChEBI" id="CHEBI:29105"/>
        <label>1</label>
    </ligand>
</feature>
<name>A0A848BFG3_9FIRM</name>
<accession>A0A848BFG3</accession>
<dbReference type="GO" id="GO:0006310">
    <property type="term" value="P:DNA recombination"/>
    <property type="evidence" value="ECO:0007669"/>
    <property type="project" value="InterPro"/>
</dbReference>
<keyword evidence="3 12" id="KW-0479">Metal-binding</keyword>
<sequence>MLTAQVFVNVPVKSIAKPYTYRIPPELAQVGPGWRVLVPFGGRKVEGFILATQRQPAEALVGLKLKDISATVDEEAWFQPVMLEEARWMASFYLCSLAEAMRLFMPGKSGLKITVAYTAEDAARDHVLLGQSTYRALYDYIAAHGPVRRPQLAKAFPAPYDLTSCLDKLCAYHILRKEYEAKGRDAARYERIAVLQEPLTAARRQDFSRRKAQLALWEYLEAHGGSVSFQALKAAGKTTATVQKLAAAGIVSVQQRRVLRDSYAAIDSTQEARTLTEEQAAAVRAVTPCIEQRKYQGFLLYGVTGSGKTQVYIELARLVRRAGRQVIVLVPEIALTGQLVLAFKAYFRQDIIVMHSRLTLAERNDAVHRVRRGEAGVIIGARSALFTPAEQVGLIILDEEQDMSYKQDESPRYHARVVAEAFARFQRAVLVLGSATPSLETYHRARTGELTLLAMPHRVGAVPLPEVACVDMRQELRLGNRHIISRPLEALIRQTLAAHEQIIIMLNRRGYSTFVMCRSCGEVIKCPDCGLPLVYHQRRAPQGGATRGLLLCHHCDIRQSVPDTCPKCGSRYIKYFGSGTEKLEQELRALVPEARVIRMDRDTTGAKFAHQNILRRFRAGEYDILLGTQMVAKGHDIPGVTAVGIISADASLNMPDFRAAERCFMLITQTAGRAGRRVRGARRGKVLVQTYNTEHYAVQCGIRQDYAGFYAQEIQLRRALGYPPFTRLIKLLFQAESKAAAREQAAAFVAACRQKFGAPADGTQPRAEVIGPAPALVAKFRGTYRFVLLIKAHDLAAVQTYLRSCRLHLRTDVAIDIDPITMM</sequence>